<gene>
    <name evidence="9" type="ORF">LR48_Vigan08g107400</name>
</gene>
<evidence type="ECO:0000256" key="3">
    <source>
        <dbReference type="ARBA" id="ARBA00022737"/>
    </source>
</evidence>
<dbReference type="STRING" id="3914.A0A0L9V5L1"/>
<sequence length="198" mass="21918">MLRLQRQQSPKRDLHLKDPNTFLVAATLIVTLTFTAFFSVPGGLYSSDDPNSKKRGKAVLAQDPGFWLFSIYTTVAMFSSTAACILMLVAQTFDSELARKATLFATLCVYISFSSLPIVFLSFLGLVIDNDSLQLVLVIISAVCSFLLIPICQFGFSLLLLNPTGGRALRSFIALLHYDNKPEDSSYQKAIKDNEKFV</sequence>
<evidence type="ECO:0000256" key="7">
    <source>
        <dbReference type="SAM" id="Phobius"/>
    </source>
</evidence>
<dbReference type="AlphaFoldDB" id="A0A0L9V5L1"/>
<dbReference type="PANTHER" id="PTHR24186">
    <property type="entry name" value="PROTEIN PHOSPHATASE 1 REGULATORY SUBUNIT"/>
    <property type="match status" value="1"/>
</dbReference>
<accession>A0A0L9V5L1</accession>
<dbReference type="GO" id="GO:0005886">
    <property type="term" value="C:plasma membrane"/>
    <property type="evidence" value="ECO:0007669"/>
    <property type="project" value="TreeGrafter"/>
</dbReference>
<feature type="transmembrane region" description="Helical" evidence="7">
    <location>
        <begin position="101"/>
        <end position="128"/>
    </location>
</feature>
<proteinExistence type="predicted"/>
<feature type="transmembrane region" description="Helical" evidence="7">
    <location>
        <begin position="134"/>
        <end position="161"/>
    </location>
</feature>
<evidence type="ECO:0000259" key="8">
    <source>
        <dbReference type="Pfam" id="PF13962"/>
    </source>
</evidence>
<keyword evidence="5" id="KW-0040">ANK repeat</keyword>
<comment type="subcellular location">
    <subcellularLocation>
        <location evidence="1">Membrane</location>
        <topology evidence="1">Multi-pass membrane protein</topology>
    </subcellularLocation>
</comment>
<evidence type="ECO:0000256" key="4">
    <source>
        <dbReference type="ARBA" id="ARBA00022989"/>
    </source>
</evidence>
<evidence type="ECO:0000256" key="2">
    <source>
        <dbReference type="ARBA" id="ARBA00022692"/>
    </source>
</evidence>
<feature type="domain" description="PGG" evidence="8">
    <location>
        <begin position="19"/>
        <end position="122"/>
    </location>
</feature>
<protein>
    <recommendedName>
        <fullName evidence="8">PGG domain-containing protein</fullName>
    </recommendedName>
</protein>
<organism evidence="9 10">
    <name type="scientific">Phaseolus angularis</name>
    <name type="common">Azuki bean</name>
    <name type="synonym">Vigna angularis</name>
    <dbReference type="NCBI Taxonomy" id="3914"/>
    <lineage>
        <taxon>Eukaryota</taxon>
        <taxon>Viridiplantae</taxon>
        <taxon>Streptophyta</taxon>
        <taxon>Embryophyta</taxon>
        <taxon>Tracheophyta</taxon>
        <taxon>Spermatophyta</taxon>
        <taxon>Magnoliopsida</taxon>
        <taxon>eudicotyledons</taxon>
        <taxon>Gunneridae</taxon>
        <taxon>Pentapetalae</taxon>
        <taxon>rosids</taxon>
        <taxon>fabids</taxon>
        <taxon>Fabales</taxon>
        <taxon>Fabaceae</taxon>
        <taxon>Papilionoideae</taxon>
        <taxon>50 kb inversion clade</taxon>
        <taxon>NPAAA clade</taxon>
        <taxon>indigoferoid/millettioid clade</taxon>
        <taxon>Phaseoleae</taxon>
        <taxon>Vigna</taxon>
    </lineage>
</organism>
<evidence type="ECO:0000313" key="10">
    <source>
        <dbReference type="Proteomes" id="UP000053144"/>
    </source>
</evidence>
<feature type="transmembrane region" description="Helical" evidence="7">
    <location>
        <begin position="65"/>
        <end position="89"/>
    </location>
</feature>
<dbReference type="EMBL" id="CM003378">
    <property type="protein sequence ID" value="KOM50247.1"/>
    <property type="molecule type" value="Genomic_DNA"/>
</dbReference>
<reference evidence="10" key="1">
    <citation type="journal article" date="2015" name="Proc. Natl. Acad. Sci. U.S.A.">
        <title>Genome sequencing of adzuki bean (Vigna angularis) provides insight into high starch and low fat accumulation and domestication.</title>
        <authorList>
            <person name="Yang K."/>
            <person name="Tian Z."/>
            <person name="Chen C."/>
            <person name="Luo L."/>
            <person name="Zhao B."/>
            <person name="Wang Z."/>
            <person name="Yu L."/>
            <person name="Li Y."/>
            <person name="Sun Y."/>
            <person name="Li W."/>
            <person name="Chen Y."/>
            <person name="Li Y."/>
            <person name="Zhang Y."/>
            <person name="Ai D."/>
            <person name="Zhao J."/>
            <person name="Shang C."/>
            <person name="Ma Y."/>
            <person name="Wu B."/>
            <person name="Wang M."/>
            <person name="Gao L."/>
            <person name="Sun D."/>
            <person name="Zhang P."/>
            <person name="Guo F."/>
            <person name="Wang W."/>
            <person name="Li Y."/>
            <person name="Wang J."/>
            <person name="Varshney R.K."/>
            <person name="Wang J."/>
            <person name="Ling H.Q."/>
            <person name="Wan P."/>
        </authorList>
    </citation>
    <scope>NUCLEOTIDE SEQUENCE</scope>
    <source>
        <strain evidence="10">cv. Jingnong 6</strain>
    </source>
</reference>
<feature type="transmembrane region" description="Helical" evidence="7">
    <location>
        <begin position="21"/>
        <end position="45"/>
    </location>
</feature>
<evidence type="ECO:0000256" key="1">
    <source>
        <dbReference type="ARBA" id="ARBA00004141"/>
    </source>
</evidence>
<dbReference type="InterPro" id="IPR026961">
    <property type="entry name" value="PGG_dom"/>
</dbReference>
<dbReference type="PANTHER" id="PTHR24186:SF46">
    <property type="entry name" value="PROTEIN ACCELERATED CELL DEATH 6-LIKE"/>
    <property type="match status" value="1"/>
</dbReference>
<keyword evidence="2 7" id="KW-0812">Transmembrane</keyword>
<evidence type="ECO:0000256" key="5">
    <source>
        <dbReference type="ARBA" id="ARBA00023043"/>
    </source>
</evidence>
<dbReference type="Proteomes" id="UP000053144">
    <property type="component" value="Chromosome 8"/>
</dbReference>
<evidence type="ECO:0000256" key="6">
    <source>
        <dbReference type="ARBA" id="ARBA00023136"/>
    </source>
</evidence>
<name>A0A0L9V5L1_PHAAN</name>
<keyword evidence="6 7" id="KW-0472">Membrane</keyword>
<keyword evidence="3" id="KW-0677">Repeat</keyword>
<dbReference type="Pfam" id="PF13962">
    <property type="entry name" value="PGG"/>
    <property type="match status" value="1"/>
</dbReference>
<evidence type="ECO:0000313" key="9">
    <source>
        <dbReference type="EMBL" id="KOM50247.1"/>
    </source>
</evidence>
<keyword evidence="4 7" id="KW-1133">Transmembrane helix</keyword>
<dbReference type="Gramene" id="KOM50247">
    <property type="protein sequence ID" value="KOM50247"/>
    <property type="gene ID" value="LR48_Vigan08g107400"/>
</dbReference>